<evidence type="ECO:0000256" key="1">
    <source>
        <dbReference type="ARBA" id="ARBA00001917"/>
    </source>
</evidence>
<dbReference type="InterPro" id="IPR037207">
    <property type="entry name" value="Nuop51_4Fe4S-bd_sf"/>
</dbReference>
<dbReference type="RefSeq" id="WP_169381136.1">
    <property type="nucleotide sequence ID" value="NZ_JAAXLA010000014.1"/>
</dbReference>
<organism evidence="11 12">
    <name type="scientific">Pseudonocardia acidicola</name>
    <dbReference type="NCBI Taxonomy" id="2724939"/>
    <lineage>
        <taxon>Bacteria</taxon>
        <taxon>Bacillati</taxon>
        <taxon>Actinomycetota</taxon>
        <taxon>Actinomycetes</taxon>
        <taxon>Pseudonocardiales</taxon>
        <taxon>Pseudonocardiaceae</taxon>
        <taxon>Pseudonocardia</taxon>
    </lineage>
</organism>
<keyword evidence="5" id="KW-0285">Flavoprotein</keyword>
<keyword evidence="6" id="KW-0288">FMN</keyword>
<sequence>MTAVLDPAGAAAIGGRRLLAAAEADLDAHLRRSGPVPWRGAPGALLAELEAAGLTGRGGAGFPAWRKLAAVAEGKEPVVVANGAEGEPASAKDRTLLRRGPHLVLDGLQLAAEAAGAVRAHLYVAPATFDTALAALSRRREAGVDRVAVEVVEAPEAFLSGEESAVVARLSGRAALPADKARRVVESGVRGRPTAVQNVETLAHLALIARYGPAWFRAAGTPAEPGTMLVTRSGAVPAPGVDEVAHGTPLPAVLGHYGGVTGPVLVGGYHGAWLAPHEVAAARLSRACLQRFGATPGAGVLFALPPGRCGLAETARITGYLAAQSARQCGPCRNGLPRMAETLSRLAGGARDPRLVAQVHRMTALVAGRGACHHPDGTAALVRSALRVFAGDVDAHLAGRCLARRADRRAMTRDTGGTNR</sequence>
<dbReference type="Pfam" id="PF01512">
    <property type="entry name" value="Complex1_51K"/>
    <property type="match status" value="1"/>
</dbReference>
<dbReference type="PANTHER" id="PTHR11780:SF10">
    <property type="entry name" value="NADH DEHYDROGENASE [UBIQUINONE] FLAVOPROTEIN 1, MITOCHONDRIAL"/>
    <property type="match status" value="1"/>
</dbReference>
<evidence type="ECO:0000256" key="6">
    <source>
        <dbReference type="ARBA" id="ARBA00022643"/>
    </source>
</evidence>
<dbReference type="Gene3D" id="1.20.1440.230">
    <property type="entry name" value="NADH-ubiquinone oxidoreductase 51kDa subunit, iron-sulphur binding domain"/>
    <property type="match status" value="1"/>
</dbReference>
<feature type="domain" description="NADH-ubiquinone oxidoreductase 51kDa subunit iron-sulphur binding" evidence="10">
    <location>
        <begin position="311"/>
        <end position="356"/>
    </location>
</feature>
<evidence type="ECO:0000256" key="4">
    <source>
        <dbReference type="ARBA" id="ARBA00022485"/>
    </source>
</evidence>
<evidence type="ECO:0000256" key="5">
    <source>
        <dbReference type="ARBA" id="ARBA00022630"/>
    </source>
</evidence>
<dbReference type="SMART" id="SM00928">
    <property type="entry name" value="NADH_4Fe-4S"/>
    <property type="match status" value="1"/>
</dbReference>
<comment type="similarity">
    <text evidence="3">Belongs to the complex I 51 kDa subunit family.</text>
</comment>
<comment type="caution">
    <text evidence="11">The sequence shown here is derived from an EMBL/GenBank/DDBJ whole genome shotgun (WGS) entry which is preliminary data.</text>
</comment>
<dbReference type="InterPro" id="IPR019575">
    <property type="entry name" value="Nuop51_4Fe4S-bd"/>
</dbReference>
<reference evidence="11 12" key="1">
    <citation type="submission" date="2020-04" db="EMBL/GenBank/DDBJ databases">
        <authorList>
            <person name="Klaysubun C."/>
            <person name="Duangmal K."/>
            <person name="Lipun K."/>
        </authorList>
    </citation>
    <scope>NUCLEOTIDE SEQUENCE [LARGE SCALE GENOMIC DNA]</scope>
    <source>
        <strain evidence="11 12">K10HN5</strain>
    </source>
</reference>
<evidence type="ECO:0000256" key="2">
    <source>
        <dbReference type="ARBA" id="ARBA00001966"/>
    </source>
</evidence>
<evidence type="ECO:0000313" key="12">
    <source>
        <dbReference type="Proteomes" id="UP000820669"/>
    </source>
</evidence>
<dbReference type="PANTHER" id="PTHR11780">
    <property type="entry name" value="NADH-UBIQUINONE OXIDOREDUCTASE FLAVOPROTEIN 1 NDUFV1"/>
    <property type="match status" value="1"/>
</dbReference>
<proteinExistence type="inferred from homology"/>
<keyword evidence="4" id="KW-0004">4Fe-4S</keyword>
<keyword evidence="12" id="KW-1185">Reference proteome</keyword>
<evidence type="ECO:0000256" key="9">
    <source>
        <dbReference type="ARBA" id="ARBA00023014"/>
    </source>
</evidence>
<dbReference type="Proteomes" id="UP000820669">
    <property type="component" value="Unassembled WGS sequence"/>
</dbReference>
<dbReference type="Gene3D" id="3.10.20.600">
    <property type="match status" value="1"/>
</dbReference>
<dbReference type="Gene3D" id="3.40.50.11540">
    <property type="entry name" value="NADH-ubiquinone oxidoreductase 51kDa subunit"/>
    <property type="match status" value="1"/>
</dbReference>
<protein>
    <submittedName>
        <fullName evidence="11">NADH-quinone oxidoreductase subunit F</fullName>
    </submittedName>
</protein>
<accession>A0ABX1S817</accession>
<dbReference type="EMBL" id="JAAXLA010000014">
    <property type="protein sequence ID" value="NMH97691.1"/>
    <property type="molecule type" value="Genomic_DNA"/>
</dbReference>
<evidence type="ECO:0000256" key="3">
    <source>
        <dbReference type="ARBA" id="ARBA00007523"/>
    </source>
</evidence>
<name>A0ABX1S817_9PSEU</name>
<gene>
    <name evidence="11" type="ORF">HF526_10270</name>
</gene>
<keyword evidence="7" id="KW-0479">Metal-binding</keyword>
<dbReference type="InterPro" id="IPR037225">
    <property type="entry name" value="Nuo51_FMN-bd_sf"/>
</dbReference>
<evidence type="ECO:0000313" key="11">
    <source>
        <dbReference type="EMBL" id="NMH97691.1"/>
    </source>
</evidence>
<dbReference type="Pfam" id="PF10589">
    <property type="entry name" value="NADH_4Fe-4S"/>
    <property type="match status" value="1"/>
</dbReference>
<comment type="cofactor">
    <cofactor evidence="1">
        <name>FMN</name>
        <dbReference type="ChEBI" id="CHEBI:58210"/>
    </cofactor>
</comment>
<evidence type="ECO:0000256" key="7">
    <source>
        <dbReference type="ARBA" id="ARBA00022723"/>
    </source>
</evidence>
<dbReference type="SUPFAM" id="SSF142984">
    <property type="entry name" value="Nqo1 middle domain-like"/>
    <property type="match status" value="1"/>
</dbReference>
<keyword evidence="9" id="KW-0411">Iron-sulfur</keyword>
<dbReference type="SUPFAM" id="SSF142019">
    <property type="entry name" value="Nqo1 FMN-binding domain-like"/>
    <property type="match status" value="1"/>
</dbReference>
<dbReference type="InterPro" id="IPR050837">
    <property type="entry name" value="ComplexI_51kDa_subunit"/>
</dbReference>
<dbReference type="SUPFAM" id="SSF140490">
    <property type="entry name" value="Nqo1C-terminal domain-like"/>
    <property type="match status" value="1"/>
</dbReference>
<keyword evidence="8" id="KW-0408">Iron</keyword>
<comment type="cofactor">
    <cofactor evidence="2">
        <name>[4Fe-4S] cluster</name>
        <dbReference type="ChEBI" id="CHEBI:49883"/>
    </cofactor>
</comment>
<evidence type="ECO:0000259" key="10">
    <source>
        <dbReference type="SMART" id="SM00928"/>
    </source>
</evidence>
<dbReference type="InterPro" id="IPR011538">
    <property type="entry name" value="Nuo51_FMN-bd"/>
</dbReference>
<evidence type="ECO:0000256" key="8">
    <source>
        <dbReference type="ARBA" id="ARBA00023004"/>
    </source>
</evidence>